<gene>
    <name evidence="4" type="ORF">OO17_27045</name>
</gene>
<dbReference type="RefSeq" id="WP_044417810.1">
    <property type="nucleotide sequence ID" value="NZ_JXXE01000683.1"/>
</dbReference>
<dbReference type="CDD" id="cd06558">
    <property type="entry name" value="crotonase-like"/>
    <property type="match status" value="1"/>
</dbReference>
<dbReference type="PROSITE" id="PS00166">
    <property type="entry name" value="ENOYL_COA_HYDRATASE"/>
    <property type="match status" value="1"/>
</dbReference>
<accession>A0A0D7E0E0</accession>
<evidence type="ECO:0000256" key="1">
    <source>
        <dbReference type="ARBA" id="ARBA00005254"/>
    </source>
</evidence>
<dbReference type="PANTHER" id="PTHR11941">
    <property type="entry name" value="ENOYL-COA HYDRATASE-RELATED"/>
    <property type="match status" value="1"/>
</dbReference>
<keyword evidence="2 4" id="KW-0456">Lyase</keyword>
<name>A0A0D7E0E0_RHOPL</name>
<sequence>MILEFCKVQTEGKLLIVTLNRPDVFNSLHWPAHRELEIVFDDFRRNGELCAAIITGAGDRAFSAGNDLKYDGPERTWGLPERGFAGLSRRVDIDKPIIAAVNGLAVGGGFELALACDIVIAAEHATFSLPEPRVGLAALAGGLQRLPRQIGLKNALGLILTSRRVTAQQGFSMGFVNEVVPRGEALNVARVWASEILEASPLAIRASKQAIRAGMQEPDLERAFVVERALPAVQSLLKSGDRIEGRVAFVEKRAPIWAPLD</sequence>
<dbReference type="EC" id="4.2.1.17" evidence="4"/>
<dbReference type="EMBL" id="JXXE01000683">
    <property type="protein sequence ID" value="KIZ34289.1"/>
    <property type="molecule type" value="Genomic_DNA"/>
</dbReference>
<reference evidence="4 5" key="1">
    <citation type="submission" date="2014-11" db="EMBL/GenBank/DDBJ databases">
        <title>Genomics and ecophysiology of heterotrophic nitrogen fixing bacteria isolated from estuarine surface water.</title>
        <authorList>
            <person name="Bentzon-Tilia M."/>
            <person name="Severin I."/>
            <person name="Hansen L.H."/>
            <person name="Riemann L."/>
        </authorList>
    </citation>
    <scope>NUCLEOTIDE SEQUENCE [LARGE SCALE GENOMIC DNA]</scope>
    <source>
        <strain evidence="4 5">BAL398</strain>
    </source>
</reference>
<dbReference type="AlphaFoldDB" id="A0A0D7E0E0"/>
<dbReference type="SUPFAM" id="SSF52096">
    <property type="entry name" value="ClpP/crotonase"/>
    <property type="match status" value="1"/>
</dbReference>
<evidence type="ECO:0000313" key="5">
    <source>
        <dbReference type="Proteomes" id="UP000032515"/>
    </source>
</evidence>
<organism evidence="4 5">
    <name type="scientific">Rhodopseudomonas palustris</name>
    <dbReference type="NCBI Taxonomy" id="1076"/>
    <lineage>
        <taxon>Bacteria</taxon>
        <taxon>Pseudomonadati</taxon>
        <taxon>Pseudomonadota</taxon>
        <taxon>Alphaproteobacteria</taxon>
        <taxon>Hyphomicrobiales</taxon>
        <taxon>Nitrobacteraceae</taxon>
        <taxon>Rhodopseudomonas</taxon>
    </lineage>
</organism>
<dbReference type="Pfam" id="PF00378">
    <property type="entry name" value="ECH_1"/>
    <property type="match status" value="1"/>
</dbReference>
<comment type="caution">
    <text evidence="4">The sequence shown here is derived from an EMBL/GenBank/DDBJ whole genome shotgun (WGS) entry which is preliminary data.</text>
</comment>
<dbReference type="Gene3D" id="3.90.226.10">
    <property type="entry name" value="2-enoyl-CoA Hydratase, Chain A, domain 1"/>
    <property type="match status" value="1"/>
</dbReference>
<dbReference type="GO" id="GO:0004300">
    <property type="term" value="F:enoyl-CoA hydratase activity"/>
    <property type="evidence" value="ECO:0007669"/>
    <property type="project" value="UniProtKB-EC"/>
</dbReference>
<dbReference type="InterPro" id="IPR018376">
    <property type="entry name" value="Enoyl-CoA_hyd/isom_CS"/>
</dbReference>
<dbReference type="PANTHER" id="PTHR11941:SF54">
    <property type="entry name" value="ENOYL-COA HYDRATASE, MITOCHONDRIAL"/>
    <property type="match status" value="1"/>
</dbReference>
<proteinExistence type="inferred from homology"/>
<dbReference type="OrthoDB" id="5730382at2"/>
<protein>
    <submittedName>
        <fullName evidence="4">Enoyl-CoA hydratase</fullName>
        <ecNumber evidence="4">4.2.1.17</ecNumber>
    </submittedName>
</protein>
<comment type="similarity">
    <text evidence="1 3">Belongs to the enoyl-CoA hydratase/isomerase family.</text>
</comment>
<dbReference type="Gene3D" id="1.10.12.10">
    <property type="entry name" value="Lyase 2-enoyl-coa Hydratase, Chain A, domain 2"/>
    <property type="match status" value="1"/>
</dbReference>
<evidence type="ECO:0000256" key="3">
    <source>
        <dbReference type="RuleBase" id="RU003707"/>
    </source>
</evidence>
<evidence type="ECO:0000256" key="2">
    <source>
        <dbReference type="ARBA" id="ARBA00023239"/>
    </source>
</evidence>
<dbReference type="Proteomes" id="UP000032515">
    <property type="component" value="Unassembled WGS sequence"/>
</dbReference>
<evidence type="ECO:0000313" key="4">
    <source>
        <dbReference type="EMBL" id="KIZ34289.1"/>
    </source>
</evidence>
<dbReference type="InterPro" id="IPR029045">
    <property type="entry name" value="ClpP/crotonase-like_dom_sf"/>
</dbReference>
<dbReference type="GO" id="GO:0006635">
    <property type="term" value="P:fatty acid beta-oxidation"/>
    <property type="evidence" value="ECO:0007669"/>
    <property type="project" value="TreeGrafter"/>
</dbReference>
<dbReference type="InterPro" id="IPR001753">
    <property type="entry name" value="Enoyl-CoA_hydra/iso"/>
</dbReference>
<dbReference type="PATRIC" id="fig|1076.23.peg.1981"/>
<dbReference type="InterPro" id="IPR014748">
    <property type="entry name" value="Enoyl-CoA_hydra_C"/>
</dbReference>